<dbReference type="Gene3D" id="2.130.10.10">
    <property type="entry name" value="YVTN repeat-like/Quinoprotein amine dehydrogenase"/>
    <property type="match status" value="1"/>
</dbReference>
<protein>
    <submittedName>
        <fullName evidence="2">Uncharacterized protein</fullName>
    </submittedName>
</protein>
<evidence type="ECO:0000313" key="2">
    <source>
        <dbReference type="EMBL" id="CDO56841.1"/>
    </source>
</evidence>
<keyword evidence="3" id="KW-1185">Reference proteome</keyword>
<feature type="region of interest" description="Disordered" evidence="1">
    <location>
        <begin position="1222"/>
        <end position="1248"/>
    </location>
</feature>
<dbReference type="OrthoDB" id="4084377at2759"/>
<dbReference type="InterPro" id="IPR015943">
    <property type="entry name" value="WD40/YVTN_repeat-like_dom_sf"/>
</dbReference>
<accession>A0A0J9XHN9</accession>
<dbReference type="EMBL" id="CCBN010000017">
    <property type="protein sequence ID" value="CDO56841.1"/>
    <property type="molecule type" value="Genomic_DNA"/>
</dbReference>
<name>A0A0J9XHN9_GEOCN</name>
<dbReference type="InterPro" id="IPR011047">
    <property type="entry name" value="Quinoprotein_ADH-like_sf"/>
</dbReference>
<proteinExistence type="predicted"/>
<feature type="compositionally biased region" description="Low complexity" evidence="1">
    <location>
        <begin position="1222"/>
        <end position="1240"/>
    </location>
</feature>
<dbReference type="STRING" id="1173061.A0A0J9XHN9"/>
<evidence type="ECO:0000256" key="1">
    <source>
        <dbReference type="SAM" id="MobiDB-lite"/>
    </source>
</evidence>
<dbReference type="SUPFAM" id="SSF50998">
    <property type="entry name" value="Quinoprotein alcohol dehydrogenase-like"/>
    <property type="match status" value="1"/>
</dbReference>
<evidence type="ECO:0000313" key="3">
    <source>
        <dbReference type="Proteomes" id="UP000242525"/>
    </source>
</evidence>
<feature type="region of interest" description="Disordered" evidence="1">
    <location>
        <begin position="1284"/>
        <end position="1305"/>
    </location>
</feature>
<gene>
    <name evidence="2" type="ORF">BN980_GECA17s00857g</name>
</gene>
<dbReference type="Proteomes" id="UP000242525">
    <property type="component" value="Unassembled WGS sequence"/>
</dbReference>
<organism evidence="2 3">
    <name type="scientific">Geotrichum candidum</name>
    <name type="common">Oospora lactis</name>
    <name type="synonym">Dipodascus geotrichum</name>
    <dbReference type="NCBI Taxonomy" id="1173061"/>
    <lineage>
        <taxon>Eukaryota</taxon>
        <taxon>Fungi</taxon>
        <taxon>Dikarya</taxon>
        <taxon>Ascomycota</taxon>
        <taxon>Saccharomycotina</taxon>
        <taxon>Dipodascomycetes</taxon>
        <taxon>Dipodascales</taxon>
        <taxon>Dipodascaceae</taxon>
        <taxon>Geotrichum</taxon>
    </lineage>
</organism>
<comment type="caution">
    <text evidence="2">The sequence shown here is derived from an EMBL/GenBank/DDBJ whole genome shotgun (WGS) entry which is preliminary data.</text>
</comment>
<reference evidence="2" key="1">
    <citation type="submission" date="2014-03" db="EMBL/GenBank/DDBJ databases">
        <authorList>
            <person name="Casaregola S."/>
        </authorList>
    </citation>
    <scope>NUCLEOTIDE SEQUENCE [LARGE SCALE GENOMIC DNA]</scope>
    <source>
        <strain evidence="2">CLIB 918</strain>
    </source>
</reference>
<sequence>MVGTPIALVYTWQHRESNNSAVPIHARAVKGGVVLQYLDGTVRVYRRADSGSTLSSSATTTNQSIDEKAKFTLVTTIIGSGFSKSRNNNGIIEVSKYDTPLGEREAVFVSGGMRGESIRKYDVPSGRLLAHSTLPFECRGLNAHLNKRVLLAWGYSCEMVALDQITLKIIGRWTSLPDWPLPTSLFEDRVLVFFKSGMASHWKVFTDKGEHESVQQIGHAHPMIRLPPPPSPKLFHDNDSADDNDDDLPAEFVPKFIKSRKQSVVTMFDKSHGFDPLITVKQVSAHLWVVARRHGWMLYKWEDGTLVDEISADVTEGIISIIIASDFEDPQDQTFGILTKANRIIWVSHGTVQVIEPTWNVKNDEIIACAVYSKEDNALNAFVVTEHGIDVYQAPTKGSNVMAWDPVPFRLQTFKKTTEYVSGVSANGDKVVIGRGNELLLYSPENFLNSEEDQGQLLYTLSDNHRVTTVESVQETRDDIVECFVAAGTSDGRFIEVNAETSEVRFCLEIFATPLTRIIWLTSSQSPLYENFILAISLNSEVALIDRVSRTLWKQIPGNDLNITSISFTSQNPCWIVIEYEDKQRKIWDLDTDEEVDDMTFFASLTPKPGTVSDKASLSSFGSGRRSTINQAEVEKHLQNLDNILLSGNNVKPESGLLLTPPSYTRAPLMIIRADLLVHKFVKALDSGDDEAAERLSLTAKALCLSMFHLPCDQNSSDKARVFHDFLHNIFAHIDEGYNEMGVGLLSHVGRSMDLSLFSVKRKVPTTMLEIDSETTSRVLTMWISLVQLLARYKKVEAPSVSEIFDIINTFDKIKKPNIIGLAKPIILQTGLLHDNAQLLVHEIIKHADIDQIIKTWKPFFLKKSESHGEFTQYSMLVLSLLTLYLNQKQSSNSTDPLARDIAHRLGEYLDDAALNENTRILAIQLIGQGWGLWQKYVNPFGILQSLIDLLYENGFVSGTEQLPQLSGALLAKREEFVQQCRASIKEIAIQNSTLLVSVLSIYIRSPEHIIDARIAALRLLKSFLTTTASSSSGESTPALITEVHLPTIVSNVVHLLEPANASTREVSETGGVSLVTEVTQFLARALGQYPSSLAFHKIQQRLAVSLTAGGLGAHDETHMHQYHVGDNAVLAFVYDLRTGSAIAALSVRSHERSSGIVHLSNLAFSPDGKSITGIMGEPVSSSDSATNSTDTSGHNSLVIWKIGFGFMSLIHNLSLKAGSSSGSTAGSTAVSSTAGSPTGMSLSSTPNSTVLEDQTAISRLTVYPRSIKPIGALYGPVTLGERQGSGYHRQRYTSSSQPIKRRHL</sequence>